<proteinExistence type="inferred from homology"/>
<comment type="function">
    <text evidence="9">Essential cell division protein. May link together the upstream cell division proteins, which are predominantly cytoplasmic, with the downstream cell division proteins, which are predominantly periplasmic. May control correct divisome assembly.</text>
</comment>
<dbReference type="PANTHER" id="PTHR35851">
    <property type="entry name" value="CELL DIVISION PROTEIN FTSQ"/>
    <property type="match status" value="1"/>
</dbReference>
<comment type="subcellular location">
    <subcellularLocation>
        <location evidence="9">Cell inner membrane</location>
        <topology evidence="9">Single-pass type II membrane protein</topology>
    </subcellularLocation>
    <subcellularLocation>
        <location evidence="1">Membrane</location>
    </subcellularLocation>
    <text evidence="9">Localizes to the division septum.</text>
</comment>
<dbReference type="InterPro" id="IPR045335">
    <property type="entry name" value="FtsQ_C_sf"/>
</dbReference>
<keyword evidence="12" id="KW-1185">Reference proteome</keyword>
<comment type="similarity">
    <text evidence="9">Belongs to the FtsQ/DivIB family. FtsQ subfamily.</text>
</comment>
<evidence type="ECO:0000256" key="3">
    <source>
        <dbReference type="ARBA" id="ARBA00022519"/>
    </source>
</evidence>
<accession>A0A1C3ELH7</accession>
<gene>
    <name evidence="9" type="primary">ftsQ</name>
    <name evidence="11" type="ORF">A8L45_07335</name>
</gene>
<sequence length="256" mass="28707">MTSVIAEDIAQHPQNGKSDWGGLLFLIAVVVLLVWGLVRILGWMSDEQQLPLSKMVIHGELSHVTADEVRQAVNAGGALNSFMLQDVDAIHDVVSAIPWVDRVTVRKQWPDIIKLHITEHGVAAIWNSSQLLDVDGTQFAADPSDVKDRNLVSLHGPQDKGPEVLAAWREMNNILAPEGIDIAALALNERQSWRIVTRDGVRIELGRRDREERLRRLVTLLTDIRQSGHMLSYVDLRYDTGAAVGWKDNRDRLNQK</sequence>
<keyword evidence="5 9" id="KW-0812">Transmembrane</keyword>
<dbReference type="InterPro" id="IPR013685">
    <property type="entry name" value="POTRA_FtsQ_type"/>
</dbReference>
<feature type="transmembrane region" description="Helical" evidence="9">
    <location>
        <begin position="20"/>
        <end position="41"/>
    </location>
</feature>
<name>A0A1C3ELH7_9GAMM</name>
<dbReference type="Gene3D" id="3.40.50.11690">
    <property type="entry name" value="Cell division protein FtsQ/DivIB"/>
    <property type="match status" value="1"/>
</dbReference>
<comment type="subunit">
    <text evidence="9">Part of a complex composed of FtsB, FtsL and FtsQ.</text>
</comment>
<protein>
    <recommendedName>
        <fullName evidence="9">Cell division protein FtsQ</fullName>
    </recommendedName>
</protein>
<keyword evidence="6 9" id="KW-1133">Transmembrane helix</keyword>
<evidence type="ECO:0000259" key="10">
    <source>
        <dbReference type="PROSITE" id="PS51779"/>
    </source>
</evidence>
<dbReference type="GO" id="GO:0032153">
    <property type="term" value="C:cell division site"/>
    <property type="evidence" value="ECO:0007669"/>
    <property type="project" value="UniProtKB-UniRule"/>
</dbReference>
<evidence type="ECO:0000313" key="11">
    <source>
        <dbReference type="EMBL" id="ODA34086.1"/>
    </source>
</evidence>
<dbReference type="InterPro" id="IPR005548">
    <property type="entry name" value="Cell_div_FtsQ/DivIB_C"/>
</dbReference>
<dbReference type="STRING" id="1080227.A8L45_07335"/>
<dbReference type="Proteomes" id="UP000094936">
    <property type="component" value="Unassembled WGS sequence"/>
</dbReference>
<evidence type="ECO:0000256" key="5">
    <source>
        <dbReference type="ARBA" id="ARBA00022692"/>
    </source>
</evidence>
<dbReference type="GO" id="GO:0043093">
    <property type="term" value="P:FtsZ-dependent cytokinesis"/>
    <property type="evidence" value="ECO:0007669"/>
    <property type="project" value="UniProtKB-UniRule"/>
</dbReference>
<evidence type="ECO:0000256" key="1">
    <source>
        <dbReference type="ARBA" id="ARBA00004370"/>
    </source>
</evidence>
<comment type="caution">
    <text evidence="11">The sequence shown here is derived from an EMBL/GenBank/DDBJ whole genome shotgun (WGS) entry which is preliminary data.</text>
</comment>
<keyword evidence="7 9" id="KW-0472">Membrane</keyword>
<keyword evidence="4 9" id="KW-0132">Cell division</keyword>
<dbReference type="GO" id="GO:0005886">
    <property type="term" value="C:plasma membrane"/>
    <property type="evidence" value="ECO:0007669"/>
    <property type="project" value="UniProtKB-SubCell"/>
</dbReference>
<evidence type="ECO:0000256" key="9">
    <source>
        <dbReference type="HAMAP-Rule" id="MF_00911"/>
    </source>
</evidence>
<dbReference type="Pfam" id="PF08478">
    <property type="entry name" value="POTRA_1"/>
    <property type="match status" value="1"/>
</dbReference>
<dbReference type="Pfam" id="PF03799">
    <property type="entry name" value="FtsQ_DivIB_C"/>
    <property type="match status" value="1"/>
</dbReference>
<dbReference type="InterPro" id="IPR026579">
    <property type="entry name" value="FtsQ"/>
</dbReference>
<dbReference type="OrthoDB" id="9790370at2"/>
<reference evidence="11 12" key="1">
    <citation type="submission" date="2016-05" db="EMBL/GenBank/DDBJ databases">
        <title>Genomic Taxonomy of the Vibrionaceae.</title>
        <authorList>
            <person name="Gomez-Gil B."/>
            <person name="Enciso-Ibarra J."/>
        </authorList>
    </citation>
    <scope>NUCLEOTIDE SEQUENCE [LARGE SCALE GENOMIC DNA]</scope>
    <source>
        <strain evidence="11 12">CAIM 1920</strain>
    </source>
</reference>
<dbReference type="Gene3D" id="3.10.20.310">
    <property type="entry name" value="membrane protein fhac"/>
    <property type="match status" value="1"/>
</dbReference>
<evidence type="ECO:0000256" key="6">
    <source>
        <dbReference type="ARBA" id="ARBA00022989"/>
    </source>
</evidence>
<dbReference type="AlphaFoldDB" id="A0A1C3ELH7"/>
<dbReference type="HAMAP" id="MF_00911">
    <property type="entry name" value="FtsQ_subfam"/>
    <property type="match status" value="1"/>
</dbReference>
<evidence type="ECO:0000313" key="12">
    <source>
        <dbReference type="Proteomes" id="UP000094936"/>
    </source>
</evidence>
<evidence type="ECO:0000256" key="4">
    <source>
        <dbReference type="ARBA" id="ARBA00022618"/>
    </source>
</evidence>
<organism evidence="11 12">
    <name type="scientific">Veronia pacifica</name>
    <dbReference type="NCBI Taxonomy" id="1080227"/>
    <lineage>
        <taxon>Bacteria</taxon>
        <taxon>Pseudomonadati</taxon>
        <taxon>Pseudomonadota</taxon>
        <taxon>Gammaproteobacteria</taxon>
        <taxon>Vibrionales</taxon>
        <taxon>Vibrionaceae</taxon>
        <taxon>Veronia</taxon>
    </lineage>
</organism>
<dbReference type="EMBL" id="LYBM01000010">
    <property type="protein sequence ID" value="ODA34086.1"/>
    <property type="molecule type" value="Genomic_DNA"/>
</dbReference>
<dbReference type="GO" id="GO:0090529">
    <property type="term" value="P:cell septum assembly"/>
    <property type="evidence" value="ECO:0007669"/>
    <property type="project" value="InterPro"/>
</dbReference>
<keyword evidence="3 9" id="KW-0997">Cell inner membrane</keyword>
<evidence type="ECO:0000256" key="8">
    <source>
        <dbReference type="ARBA" id="ARBA00023306"/>
    </source>
</evidence>
<dbReference type="PANTHER" id="PTHR35851:SF1">
    <property type="entry name" value="CELL DIVISION PROTEIN FTSQ"/>
    <property type="match status" value="1"/>
</dbReference>
<dbReference type="PROSITE" id="PS51779">
    <property type="entry name" value="POTRA"/>
    <property type="match status" value="1"/>
</dbReference>
<dbReference type="InterPro" id="IPR034746">
    <property type="entry name" value="POTRA"/>
</dbReference>
<keyword evidence="2 9" id="KW-1003">Cell membrane</keyword>
<evidence type="ECO:0000256" key="2">
    <source>
        <dbReference type="ARBA" id="ARBA00022475"/>
    </source>
</evidence>
<keyword evidence="8 9" id="KW-0131">Cell cycle</keyword>
<dbReference type="RefSeq" id="WP_068900751.1">
    <property type="nucleotide sequence ID" value="NZ_JBHUIF010000019.1"/>
</dbReference>
<feature type="domain" description="POTRA" evidence="10">
    <location>
        <begin position="50"/>
        <end position="120"/>
    </location>
</feature>
<evidence type="ECO:0000256" key="7">
    <source>
        <dbReference type="ARBA" id="ARBA00023136"/>
    </source>
</evidence>